<sequence>MSVFASLLEKNYYLDACNLSQTTLNLRPQIQITLRNGGTARIFRPTSLIGESIQRKTYTIHFFVSLLAHTVTYVARPTISAQNHEHAFQNEYIIAKRLLSSLSCILFLRK</sequence>
<reference evidence="1" key="1">
    <citation type="submission" date="2021-01" db="EMBL/GenBank/DDBJ databases">
        <authorList>
            <person name="Corre E."/>
            <person name="Pelletier E."/>
            <person name="Niang G."/>
            <person name="Scheremetjew M."/>
            <person name="Finn R."/>
            <person name="Kale V."/>
            <person name="Holt S."/>
            <person name="Cochrane G."/>
            <person name="Meng A."/>
            <person name="Brown T."/>
            <person name="Cohen L."/>
        </authorList>
    </citation>
    <scope>NUCLEOTIDE SEQUENCE</scope>
    <source>
        <strain evidence="1">B650</strain>
    </source>
</reference>
<organism evidence="1">
    <name type="scientific">Leptocylindrus danicus</name>
    <dbReference type="NCBI Taxonomy" id="163516"/>
    <lineage>
        <taxon>Eukaryota</taxon>
        <taxon>Sar</taxon>
        <taxon>Stramenopiles</taxon>
        <taxon>Ochrophyta</taxon>
        <taxon>Bacillariophyta</taxon>
        <taxon>Coscinodiscophyceae</taxon>
        <taxon>Chaetocerotophycidae</taxon>
        <taxon>Leptocylindrales</taxon>
        <taxon>Leptocylindraceae</taxon>
        <taxon>Leptocylindrus</taxon>
    </lineage>
</organism>
<gene>
    <name evidence="1" type="ORF">LDAN0321_LOCUS1240</name>
</gene>
<proteinExistence type="predicted"/>
<name>A0A7S2JV59_9STRA</name>
<dbReference type="EMBL" id="HBGY01001832">
    <property type="protein sequence ID" value="CAD9557703.1"/>
    <property type="molecule type" value="Transcribed_RNA"/>
</dbReference>
<protein>
    <submittedName>
        <fullName evidence="1">Uncharacterized protein</fullName>
    </submittedName>
</protein>
<evidence type="ECO:0000313" key="1">
    <source>
        <dbReference type="EMBL" id="CAD9557703.1"/>
    </source>
</evidence>
<dbReference type="AlphaFoldDB" id="A0A7S2JV59"/>
<accession>A0A7S2JV59</accession>